<dbReference type="SMART" id="SM00614">
    <property type="entry name" value="ZnF_BED"/>
    <property type="match status" value="1"/>
</dbReference>
<evidence type="ECO:0000313" key="13">
    <source>
        <dbReference type="EMBL" id="KAF7112299.1"/>
    </source>
</evidence>
<comment type="subcellular location">
    <subcellularLocation>
        <location evidence="1">Nucleus</location>
    </subcellularLocation>
</comment>
<evidence type="ECO:0000256" key="9">
    <source>
        <dbReference type="ARBA" id="ARBA00023242"/>
    </source>
</evidence>
<evidence type="ECO:0000256" key="1">
    <source>
        <dbReference type="ARBA" id="ARBA00004123"/>
    </source>
</evidence>
<keyword evidence="9" id="KW-0539">Nucleus</keyword>
<evidence type="ECO:0000256" key="8">
    <source>
        <dbReference type="ARBA" id="ARBA00023163"/>
    </source>
</evidence>
<dbReference type="PANTHER" id="PTHR46481">
    <property type="entry name" value="ZINC FINGER BED DOMAIN-CONTAINING PROTEIN 4"/>
    <property type="match status" value="1"/>
</dbReference>
<evidence type="ECO:0000256" key="7">
    <source>
        <dbReference type="ARBA" id="ARBA00023125"/>
    </source>
</evidence>
<evidence type="ECO:0000313" key="14">
    <source>
        <dbReference type="Proteomes" id="UP000626092"/>
    </source>
</evidence>
<keyword evidence="4 10" id="KW-0863">Zinc-finger</keyword>
<dbReference type="GO" id="GO:0003677">
    <property type="term" value="F:DNA binding"/>
    <property type="evidence" value="ECO:0007669"/>
    <property type="project" value="UniProtKB-KW"/>
</dbReference>
<evidence type="ECO:0000256" key="5">
    <source>
        <dbReference type="ARBA" id="ARBA00022833"/>
    </source>
</evidence>
<keyword evidence="5" id="KW-0862">Zinc</keyword>
<keyword evidence="6" id="KW-0805">Transcription regulation</keyword>
<evidence type="ECO:0000256" key="3">
    <source>
        <dbReference type="ARBA" id="ARBA00022723"/>
    </source>
</evidence>
<dbReference type="AlphaFoldDB" id="A0A834FTG4"/>
<keyword evidence="8" id="KW-0804">Transcription</keyword>
<keyword evidence="3" id="KW-0479">Metal-binding</keyword>
<dbReference type="InterPro" id="IPR052035">
    <property type="entry name" value="ZnF_BED_domain_contain"/>
</dbReference>
<name>A0A834FTG4_RHOSS</name>
<dbReference type="GO" id="GO:0046983">
    <property type="term" value="F:protein dimerization activity"/>
    <property type="evidence" value="ECO:0007669"/>
    <property type="project" value="InterPro"/>
</dbReference>
<organism evidence="13 14">
    <name type="scientific">Rhododendron simsii</name>
    <name type="common">Sims's rhododendron</name>
    <dbReference type="NCBI Taxonomy" id="118357"/>
    <lineage>
        <taxon>Eukaryota</taxon>
        <taxon>Viridiplantae</taxon>
        <taxon>Streptophyta</taxon>
        <taxon>Embryophyta</taxon>
        <taxon>Tracheophyta</taxon>
        <taxon>Spermatophyta</taxon>
        <taxon>Magnoliopsida</taxon>
        <taxon>eudicotyledons</taxon>
        <taxon>Gunneridae</taxon>
        <taxon>Pentapetalae</taxon>
        <taxon>asterids</taxon>
        <taxon>Ericales</taxon>
        <taxon>Ericaceae</taxon>
        <taxon>Ericoideae</taxon>
        <taxon>Rhodoreae</taxon>
        <taxon>Rhododendron</taxon>
    </lineage>
</organism>
<dbReference type="InterPro" id="IPR012337">
    <property type="entry name" value="RNaseH-like_sf"/>
</dbReference>
<dbReference type="GO" id="GO:0005634">
    <property type="term" value="C:nucleus"/>
    <property type="evidence" value="ECO:0007669"/>
    <property type="project" value="UniProtKB-SubCell"/>
</dbReference>
<sequence>MDPENIHFDNEGLNPDLDDDGPTLPRGRESVGEAASNIAAGFTPPTGVTGCSESAQSGPPGGTRRYSWVWKHSTIVENFKNAQGIDIGARAVCNYCSNNYTCVSKGGVGHLQRHLENKHKKFKHSEVGVSGESGGFDSVGGTSNFVYSQSSMREGLARYVVAAEQPFTFGDDIRFEYFVKHYLNPLFSKVSRNTTRSDSLKAFIEVRKILISEIAELGSLISFTSDLWSGRNNLGYISVTAHYIDSNWILNKKIIAFRLMENHADVISAYVNSKYMRTDGGLTRADWKIAFEFMNFLKKFYAATLACSGVRYPTTCIVLNHLYNMSHTLKSHRTKPNFIAACKSMEDKFNKYFENMPTIFIVASVMDPRIKIKGVEKLLRGLGENLGITLPSISTVTALLTSIYASYESKFVCTTTTAAAPYSSSINDPCSTSNSENDPSWFLISGPGSSETSERSELTQYLEINLVTNEEFQSFDILAWWKKTEKTFPILSIMARDLLTPPVSSVASESAFSAGNRVLDERRSRLAPDILDCLICLKDWEDARLGIQKCHPRDEFRDYFSDSDIDAD</sequence>
<evidence type="ECO:0000256" key="10">
    <source>
        <dbReference type="PROSITE-ProRule" id="PRU00027"/>
    </source>
</evidence>
<dbReference type="EMBL" id="WJXA01000539">
    <property type="protein sequence ID" value="KAF7112299.1"/>
    <property type="molecule type" value="Genomic_DNA"/>
</dbReference>
<feature type="domain" description="BED-type" evidence="12">
    <location>
        <begin position="64"/>
        <end position="126"/>
    </location>
</feature>
<protein>
    <recommendedName>
        <fullName evidence="12">BED-type domain-containing protein</fullName>
    </recommendedName>
</protein>
<proteinExistence type="predicted"/>
<dbReference type="PANTHER" id="PTHR46481:SF6">
    <property type="entry name" value="ZINC FINGER BED DOMAIN-CONTAINING PROTEIN RICESLEEPER 2-LIKE"/>
    <property type="match status" value="1"/>
</dbReference>
<keyword evidence="7" id="KW-0238">DNA-binding</keyword>
<gene>
    <name evidence="13" type="ORF">RHSIM_RhsimUnG0243500</name>
</gene>
<keyword evidence="14" id="KW-1185">Reference proteome</keyword>
<dbReference type="Proteomes" id="UP000626092">
    <property type="component" value="Unassembled WGS sequence"/>
</dbReference>
<evidence type="ECO:0000256" key="6">
    <source>
        <dbReference type="ARBA" id="ARBA00023015"/>
    </source>
</evidence>
<reference evidence="13" key="1">
    <citation type="submission" date="2019-11" db="EMBL/GenBank/DDBJ databases">
        <authorList>
            <person name="Liu Y."/>
            <person name="Hou J."/>
            <person name="Li T.-Q."/>
            <person name="Guan C.-H."/>
            <person name="Wu X."/>
            <person name="Wu H.-Z."/>
            <person name="Ling F."/>
            <person name="Zhang R."/>
            <person name="Shi X.-G."/>
            <person name="Ren J.-P."/>
            <person name="Chen E.-F."/>
            <person name="Sun J.-M."/>
        </authorList>
    </citation>
    <scope>NUCLEOTIDE SEQUENCE</scope>
    <source>
        <strain evidence="13">Adult_tree_wgs_1</strain>
        <tissue evidence="13">Leaves</tissue>
    </source>
</reference>
<dbReference type="GO" id="GO:0008270">
    <property type="term" value="F:zinc ion binding"/>
    <property type="evidence" value="ECO:0007669"/>
    <property type="project" value="UniProtKB-KW"/>
</dbReference>
<evidence type="ECO:0000256" key="4">
    <source>
        <dbReference type="ARBA" id="ARBA00022771"/>
    </source>
</evidence>
<dbReference type="InterPro" id="IPR003656">
    <property type="entry name" value="Znf_BED"/>
</dbReference>
<dbReference type="SUPFAM" id="SSF53098">
    <property type="entry name" value="Ribonuclease H-like"/>
    <property type="match status" value="1"/>
</dbReference>
<dbReference type="PROSITE" id="PS50808">
    <property type="entry name" value="ZF_BED"/>
    <property type="match status" value="1"/>
</dbReference>
<dbReference type="InterPro" id="IPR008906">
    <property type="entry name" value="HATC_C_dom"/>
</dbReference>
<evidence type="ECO:0000256" key="11">
    <source>
        <dbReference type="SAM" id="MobiDB-lite"/>
    </source>
</evidence>
<dbReference type="OrthoDB" id="1514276at2759"/>
<accession>A0A834FTG4</accession>
<dbReference type="Pfam" id="PF05699">
    <property type="entry name" value="Dimer_Tnp_hAT"/>
    <property type="match status" value="1"/>
</dbReference>
<comment type="subunit">
    <text evidence="2">Homodimer.</text>
</comment>
<dbReference type="Pfam" id="PF14372">
    <property type="entry name" value="hAT-like_RNase-H"/>
    <property type="match status" value="1"/>
</dbReference>
<dbReference type="InterPro" id="IPR025525">
    <property type="entry name" value="hAT-like_transposase_RNase-H"/>
</dbReference>
<evidence type="ECO:0000256" key="2">
    <source>
        <dbReference type="ARBA" id="ARBA00011738"/>
    </source>
</evidence>
<evidence type="ECO:0000259" key="12">
    <source>
        <dbReference type="PROSITE" id="PS50808"/>
    </source>
</evidence>
<feature type="region of interest" description="Disordered" evidence="11">
    <location>
        <begin position="1"/>
        <end position="63"/>
    </location>
</feature>
<comment type="caution">
    <text evidence="13">The sequence shown here is derived from an EMBL/GenBank/DDBJ whole genome shotgun (WGS) entry which is preliminary data.</text>
</comment>
<feature type="compositionally biased region" description="Basic and acidic residues" evidence="11">
    <location>
        <begin position="1"/>
        <end position="10"/>
    </location>
</feature>